<sequence>MEPQISIIVPVYNVADYLPKCIESILAQTFTDFELILINDGSPDKSPQICDHYASLDNRVHVIHKKNGGVSEARNCGLDIARGKYIGFADSDDWLAPDMFELLYNLSEKHDADISICGHYVVTDDSTEPLYEYFEGEIVYSNVEGVQKIVEDVEIQSYLWNKLFKRELFENLRFPVGKIYEDLWAMYFLFKHANKSVRVWDPKYYYLQRGGSITQVWDDNSFYNYYLAVIDRYNDLKSDGKNTPYHDISKQYLDNVVEYGFNYYNYYIKKGIKVNDERCEEFIAFLKSNINPFFQDNTLGFKNKMSISLLFLNKRLYAHLFKFAFVVLRNNKIG</sequence>
<dbReference type="GO" id="GO:0016757">
    <property type="term" value="F:glycosyltransferase activity"/>
    <property type="evidence" value="ECO:0007669"/>
    <property type="project" value="UniProtKB-KW"/>
</dbReference>
<name>A0A1G9E6S8_9BACL</name>
<accession>A0A1G9E6S8</accession>
<dbReference type="AlphaFoldDB" id="A0A1G9E6S8"/>
<dbReference type="Proteomes" id="UP000199050">
    <property type="component" value="Unassembled WGS sequence"/>
</dbReference>
<dbReference type="InterPro" id="IPR001173">
    <property type="entry name" value="Glyco_trans_2-like"/>
</dbReference>
<dbReference type="Pfam" id="PF00535">
    <property type="entry name" value="Glycos_transf_2"/>
    <property type="match status" value="1"/>
</dbReference>
<evidence type="ECO:0000256" key="3">
    <source>
        <dbReference type="ARBA" id="ARBA00022679"/>
    </source>
</evidence>
<dbReference type="EMBL" id="FNDX01000051">
    <property type="protein sequence ID" value="SDK71788.1"/>
    <property type="molecule type" value="Genomic_DNA"/>
</dbReference>
<evidence type="ECO:0000313" key="5">
    <source>
        <dbReference type="EMBL" id="SDK71788.1"/>
    </source>
</evidence>
<organism evidence="5 6">
    <name type="scientific">Paenibacillus typhae</name>
    <dbReference type="NCBI Taxonomy" id="1174501"/>
    <lineage>
        <taxon>Bacteria</taxon>
        <taxon>Bacillati</taxon>
        <taxon>Bacillota</taxon>
        <taxon>Bacilli</taxon>
        <taxon>Bacillales</taxon>
        <taxon>Paenibacillaceae</taxon>
        <taxon>Paenibacillus</taxon>
    </lineage>
</organism>
<dbReference type="RefSeq" id="WP_090719156.1">
    <property type="nucleotide sequence ID" value="NZ_CBCSKY010000055.1"/>
</dbReference>
<dbReference type="STRING" id="1174501.SAMN05216192_15136"/>
<comment type="similarity">
    <text evidence="1">Belongs to the glycosyltransferase 2 family.</text>
</comment>
<evidence type="ECO:0000313" key="6">
    <source>
        <dbReference type="Proteomes" id="UP000199050"/>
    </source>
</evidence>
<dbReference type="InterPro" id="IPR029044">
    <property type="entry name" value="Nucleotide-diphossugar_trans"/>
</dbReference>
<gene>
    <name evidence="5" type="ORF">SAMN05216192_15136</name>
</gene>
<dbReference type="SUPFAM" id="SSF53448">
    <property type="entry name" value="Nucleotide-diphospho-sugar transferases"/>
    <property type="match status" value="1"/>
</dbReference>
<dbReference type="CDD" id="cd00761">
    <property type="entry name" value="Glyco_tranf_GTA_type"/>
    <property type="match status" value="1"/>
</dbReference>
<dbReference type="OrthoDB" id="396512at2"/>
<reference evidence="6" key="1">
    <citation type="submission" date="2016-10" db="EMBL/GenBank/DDBJ databases">
        <authorList>
            <person name="Varghese N."/>
            <person name="Submissions S."/>
        </authorList>
    </citation>
    <scope>NUCLEOTIDE SEQUENCE [LARGE SCALE GENOMIC DNA]</scope>
    <source>
        <strain evidence="6">CGMCC 1.11012</strain>
    </source>
</reference>
<keyword evidence="3 5" id="KW-0808">Transferase</keyword>
<protein>
    <submittedName>
        <fullName evidence="5">Glycosyl transferase family 2</fullName>
    </submittedName>
</protein>
<dbReference type="PANTHER" id="PTHR22916">
    <property type="entry name" value="GLYCOSYLTRANSFERASE"/>
    <property type="match status" value="1"/>
</dbReference>
<dbReference type="Gene3D" id="3.90.550.10">
    <property type="entry name" value="Spore Coat Polysaccharide Biosynthesis Protein SpsA, Chain A"/>
    <property type="match status" value="1"/>
</dbReference>
<evidence type="ECO:0000256" key="1">
    <source>
        <dbReference type="ARBA" id="ARBA00006739"/>
    </source>
</evidence>
<feature type="domain" description="Glycosyltransferase 2-like" evidence="4">
    <location>
        <begin position="6"/>
        <end position="170"/>
    </location>
</feature>
<evidence type="ECO:0000256" key="2">
    <source>
        <dbReference type="ARBA" id="ARBA00022676"/>
    </source>
</evidence>
<evidence type="ECO:0000259" key="4">
    <source>
        <dbReference type="Pfam" id="PF00535"/>
    </source>
</evidence>
<dbReference type="PANTHER" id="PTHR22916:SF51">
    <property type="entry name" value="GLYCOSYLTRANSFERASE EPSH-RELATED"/>
    <property type="match status" value="1"/>
</dbReference>
<proteinExistence type="inferred from homology"/>
<keyword evidence="2" id="KW-0328">Glycosyltransferase</keyword>
<keyword evidence="6" id="KW-1185">Reference proteome</keyword>